<dbReference type="Proteomes" id="UP000266492">
    <property type="component" value="Unassembled WGS sequence"/>
</dbReference>
<name>A0A139KPK0_BACOV</name>
<evidence type="ECO:0000313" key="5">
    <source>
        <dbReference type="EMBL" id="KAA3949024.1"/>
    </source>
</evidence>
<dbReference type="EMBL" id="JAQQPO010000047">
    <property type="protein sequence ID" value="MDC7961465.1"/>
    <property type="molecule type" value="Genomic_DNA"/>
</dbReference>
<keyword evidence="1 5" id="KW-0238">DNA-binding</keyword>
<dbReference type="EMBL" id="VWKB01000011">
    <property type="protein sequence ID" value="KAA4100379.1"/>
    <property type="molecule type" value="Genomic_DNA"/>
</dbReference>
<dbReference type="InterPro" id="IPR041607">
    <property type="entry name" value="HU-HIG"/>
</dbReference>
<accession>A0A139KPK0</accession>
<dbReference type="EMBL" id="VWLB01000038">
    <property type="protein sequence ID" value="KAA3925259.1"/>
    <property type="molecule type" value="Genomic_DNA"/>
</dbReference>
<dbReference type="Proteomes" id="UP000473905">
    <property type="component" value="Unassembled WGS sequence"/>
</dbReference>
<dbReference type="Proteomes" id="UP001219389">
    <property type="component" value="Unassembled WGS sequence"/>
</dbReference>
<gene>
    <name evidence="10" type="ORF">DWX70_06045</name>
    <name evidence="7" type="ORF">F3B98_13035</name>
    <name evidence="6" type="ORF">F3D66_09045</name>
    <name evidence="5" type="ORF">F3D71_16350</name>
    <name evidence="4" type="ORF">F3F25_20205</name>
    <name evidence="3" type="ORF">F3F51_27930</name>
    <name evidence="8" type="ORF">PO382_14670</name>
    <name evidence="9" type="ORF">PQ628_25020</name>
</gene>
<dbReference type="EMBL" id="QRVZ01000003">
    <property type="protein sequence ID" value="RGS86563.1"/>
    <property type="molecule type" value="Genomic_DNA"/>
</dbReference>
<evidence type="ECO:0000313" key="14">
    <source>
        <dbReference type="Proteomes" id="UP000435985"/>
    </source>
</evidence>
<dbReference type="RefSeq" id="WP_004296814.1">
    <property type="nucleotide sequence ID" value="NZ_CAAKNR010000227.1"/>
</dbReference>
<dbReference type="Gene3D" id="4.10.520.10">
    <property type="entry name" value="IHF-like DNA-binding proteins"/>
    <property type="match status" value="1"/>
</dbReference>
<evidence type="ECO:0000313" key="9">
    <source>
        <dbReference type="EMBL" id="MDC7961465.1"/>
    </source>
</evidence>
<evidence type="ECO:0000313" key="16">
    <source>
        <dbReference type="Proteomes" id="UP000473905"/>
    </source>
</evidence>
<dbReference type="Proteomes" id="UP000460135">
    <property type="component" value="Unassembled WGS sequence"/>
</dbReference>
<dbReference type="NCBIfam" id="TIGR01201">
    <property type="entry name" value="HU_rel"/>
    <property type="match status" value="1"/>
</dbReference>
<evidence type="ECO:0000313" key="11">
    <source>
        <dbReference type="Proteomes" id="UP000266492"/>
    </source>
</evidence>
<evidence type="ECO:0000259" key="2">
    <source>
        <dbReference type="Pfam" id="PF18291"/>
    </source>
</evidence>
<evidence type="ECO:0000313" key="13">
    <source>
        <dbReference type="Proteomes" id="UP000365824"/>
    </source>
</evidence>
<dbReference type="KEGG" id="boa:Bovatus_01949"/>
<dbReference type="EMBL" id="VWLX01000035">
    <property type="protein sequence ID" value="KAA3797503.1"/>
    <property type="molecule type" value="Genomic_DNA"/>
</dbReference>
<dbReference type="InterPro" id="IPR005902">
    <property type="entry name" value="HU_DNA-bd_put"/>
</dbReference>
<proteinExistence type="predicted"/>
<dbReference type="Proteomes" id="UP000365824">
    <property type="component" value="Unassembled WGS sequence"/>
</dbReference>
<protein>
    <submittedName>
        <fullName evidence="5 8">DNA-binding protein</fullName>
    </submittedName>
</protein>
<evidence type="ECO:0000313" key="6">
    <source>
        <dbReference type="EMBL" id="KAA4100379.1"/>
    </source>
</evidence>
<dbReference type="GeneID" id="29456211"/>
<dbReference type="EMBL" id="JAQNZF010000018">
    <property type="protein sequence ID" value="MDC2743466.1"/>
    <property type="molecule type" value="Genomic_DNA"/>
</dbReference>
<dbReference type="Proteomes" id="UP000323717">
    <property type="component" value="Unassembled WGS sequence"/>
</dbReference>
<dbReference type="Proteomes" id="UP000435985">
    <property type="component" value="Unassembled WGS sequence"/>
</dbReference>
<evidence type="ECO:0000313" key="12">
    <source>
        <dbReference type="Proteomes" id="UP000323717"/>
    </source>
</evidence>
<dbReference type="GO" id="GO:0003677">
    <property type="term" value="F:DNA binding"/>
    <property type="evidence" value="ECO:0007669"/>
    <property type="project" value="UniProtKB-KW"/>
</dbReference>
<organism evidence="5 12">
    <name type="scientific">Bacteroides ovatus</name>
    <dbReference type="NCBI Taxonomy" id="28116"/>
    <lineage>
        <taxon>Bacteria</taxon>
        <taxon>Pseudomonadati</taxon>
        <taxon>Bacteroidota</taxon>
        <taxon>Bacteroidia</taxon>
        <taxon>Bacteroidales</taxon>
        <taxon>Bacteroidaceae</taxon>
        <taxon>Bacteroides</taxon>
    </lineage>
</organism>
<evidence type="ECO:0000313" key="15">
    <source>
        <dbReference type="Proteomes" id="UP000460135"/>
    </source>
</evidence>
<dbReference type="Pfam" id="PF18291">
    <property type="entry name" value="HU-HIG"/>
    <property type="match status" value="1"/>
</dbReference>
<dbReference type="SUPFAM" id="SSF47729">
    <property type="entry name" value="IHF-like DNA-binding proteins"/>
    <property type="match status" value="1"/>
</dbReference>
<evidence type="ECO:0000313" key="3">
    <source>
        <dbReference type="EMBL" id="KAA3797503.1"/>
    </source>
</evidence>
<dbReference type="Proteomes" id="UP001215078">
    <property type="component" value="Unassembled WGS sequence"/>
</dbReference>
<evidence type="ECO:0000313" key="4">
    <source>
        <dbReference type="EMBL" id="KAA3925259.1"/>
    </source>
</evidence>
<evidence type="ECO:0000313" key="10">
    <source>
        <dbReference type="EMBL" id="RGS86563.1"/>
    </source>
</evidence>
<dbReference type="EMBL" id="VWFO01000014">
    <property type="protein sequence ID" value="KAA4663936.1"/>
    <property type="molecule type" value="Genomic_DNA"/>
</dbReference>
<dbReference type="AlphaFoldDB" id="A0A139KPK0"/>
<reference evidence="12 13" key="2">
    <citation type="journal article" date="2019" name="Nat. Med.">
        <title>A library of human gut bacterial isolates paired with longitudinal multiomics data enables mechanistic microbiome research.</title>
        <authorList>
            <person name="Poyet M."/>
            <person name="Groussin M."/>
            <person name="Gibbons S.M."/>
            <person name="Avila-Pacheco J."/>
            <person name="Jiang X."/>
            <person name="Kearney S.M."/>
            <person name="Perrotta A.R."/>
            <person name="Berdy B."/>
            <person name="Zhao S."/>
            <person name="Lieberman T.D."/>
            <person name="Swanson P.K."/>
            <person name="Smith M."/>
            <person name="Roesemann S."/>
            <person name="Alexander J.E."/>
            <person name="Rich S.A."/>
            <person name="Livny J."/>
            <person name="Vlamakis H."/>
            <person name="Clish C."/>
            <person name="Bullock K."/>
            <person name="Deik A."/>
            <person name="Scott J."/>
            <person name="Pierce K.A."/>
            <person name="Xavier R.J."/>
            <person name="Alm E.J."/>
        </authorList>
    </citation>
    <scope>NUCLEOTIDE SEQUENCE [LARGE SCALE GENOMIC DNA]</scope>
    <source>
        <strain evidence="6 16">BIOML-A134</strain>
        <strain evidence="7 14">BIOML-A14</strain>
        <strain evidence="4 13">BIOML-A160</strain>
        <strain evidence="5 12">BIOML-A163</strain>
        <strain evidence="3 15">BIOML-A183</strain>
    </source>
</reference>
<comment type="caution">
    <text evidence="5">The sequence shown here is derived from an EMBL/GenBank/DDBJ whole genome shotgun (WGS) entry which is preliminary data.</text>
</comment>
<feature type="domain" description="HU" evidence="2">
    <location>
        <begin position="3"/>
        <end position="126"/>
    </location>
</feature>
<evidence type="ECO:0000256" key="1">
    <source>
        <dbReference type="ARBA" id="ARBA00023125"/>
    </source>
</evidence>
<evidence type="ECO:0000313" key="8">
    <source>
        <dbReference type="EMBL" id="MDC2743466.1"/>
    </source>
</evidence>
<keyword evidence="16" id="KW-1185">Reference proteome</keyword>
<reference evidence="10 11" key="1">
    <citation type="submission" date="2018-08" db="EMBL/GenBank/DDBJ databases">
        <title>A genome reference for cultivated species of the human gut microbiota.</title>
        <authorList>
            <person name="Zou Y."/>
            <person name="Xue W."/>
            <person name="Luo G."/>
        </authorList>
    </citation>
    <scope>NUCLEOTIDE SEQUENCE [LARGE SCALE GENOMIC DNA]</scope>
    <source>
        <strain evidence="10 11">AF20-9LB</strain>
    </source>
</reference>
<reference evidence="8" key="3">
    <citation type="submission" date="2022-10" db="EMBL/GenBank/DDBJ databases">
        <title>Human gut microbiome strain richness.</title>
        <authorList>
            <person name="Chen-Liaw A."/>
        </authorList>
    </citation>
    <scope>NUCLEOTIDE SEQUENCE</scope>
    <source>
        <strain evidence="8">BSD2780120875st1_E1_BSD2780120875_150330</strain>
        <strain evidence="9">RTP21484st1_H8_RTP21484_190118</strain>
    </source>
</reference>
<dbReference type="EMBL" id="VWLE01000245">
    <property type="protein sequence ID" value="KAA3949024.1"/>
    <property type="molecule type" value="Genomic_DNA"/>
</dbReference>
<dbReference type="STRING" id="28116.Bovatus_01949"/>
<evidence type="ECO:0000313" key="7">
    <source>
        <dbReference type="EMBL" id="KAA4663936.1"/>
    </source>
</evidence>
<sequence>MAMYVMEEMPDIHGTGEQVLYPRFAMIDQVSTEDLIRQIASSSGFNVGDVEGVITQIGIEMAHQMAEGKSVKLDGIGTFSPSLALCKDKEREKTGEGETHRNARSIVVGSVNFRVDRKMVRRINGRCLLERAPWKSQRSSQKYTPEQRLALAVRYLEEHPFLTVYEYRKLTGLLRTAATNELRQWAYTPGSGIGIDGRGTHRVYIKKT</sequence>
<dbReference type="InterPro" id="IPR010992">
    <property type="entry name" value="IHF-like_DNA-bd_dom_sf"/>
</dbReference>